<accession>A0ABP3FIC8</accession>
<evidence type="ECO:0000259" key="1">
    <source>
        <dbReference type="Pfam" id="PF01494"/>
    </source>
</evidence>
<dbReference type="PRINTS" id="PR00420">
    <property type="entry name" value="RNGMNOXGNASE"/>
</dbReference>
<name>A0ABP3FIC8_9ACTN</name>
<evidence type="ECO:0000313" key="2">
    <source>
        <dbReference type="EMBL" id="GAA0316631.1"/>
    </source>
</evidence>
<dbReference type="PANTHER" id="PTHR46865:SF2">
    <property type="entry name" value="MONOOXYGENASE"/>
    <property type="match status" value="1"/>
</dbReference>
<keyword evidence="2" id="KW-0560">Oxidoreductase</keyword>
<feature type="domain" description="FAD-binding" evidence="1">
    <location>
        <begin position="5"/>
        <end position="324"/>
    </location>
</feature>
<comment type="caution">
    <text evidence="2">The sequence shown here is derived from an EMBL/GenBank/DDBJ whole genome shotgun (WGS) entry which is preliminary data.</text>
</comment>
<dbReference type="PANTHER" id="PTHR46865">
    <property type="entry name" value="OXIDOREDUCTASE-RELATED"/>
    <property type="match status" value="1"/>
</dbReference>
<gene>
    <name evidence="2" type="ORF">GCM10010302_64650</name>
</gene>
<dbReference type="Pfam" id="PF01494">
    <property type="entry name" value="FAD_binding_3"/>
    <property type="match status" value="1"/>
</dbReference>
<dbReference type="Proteomes" id="UP001501867">
    <property type="component" value="Unassembled WGS sequence"/>
</dbReference>
<organism evidence="2 3">
    <name type="scientific">Streptomyces polychromogenes</name>
    <dbReference type="NCBI Taxonomy" id="67342"/>
    <lineage>
        <taxon>Bacteria</taxon>
        <taxon>Bacillati</taxon>
        <taxon>Actinomycetota</taxon>
        <taxon>Actinomycetes</taxon>
        <taxon>Kitasatosporales</taxon>
        <taxon>Streptomycetaceae</taxon>
        <taxon>Streptomyces</taxon>
    </lineage>
</organism>
<dbReference type="Gene3D" id="3.50.50.60">
    <property type="entry name" value="FAD/NAD(P)-binding domain"/>
    <property type="match status" value="1"/>
</dbReference>
<dbReference type="EMBL" id="BAAABV010000028">
    <property type="protein sequence ID" value="GAA0316631.1"/>
    <property type="molecule type" value="Genomic_DNA"/>
</dbReference>
<dbReference type="RefSeq" id="WP_344167080.1">
    <property type="nucleotide sequence ID" value="NZ_BAAABV010000028.1"/>
</dbReference>
<evidence type="ECO:0000313" key="3">
    <source>
        <dbReference type="Proteomes" id="UP001501867"/>
    </source>
</evidence>
<proteinExistence type="predicted"/>
<reference evidence="3" key="1">
    <citation type="journal article" date="2019" name="Int. J. Syst. Evol. Microbiol.">
        <title>The Global Catalogue of Microorganisms (GCM) 10K type strain sequencing project: providing services to taxonomists for standard genome sequencing and annotation.</title>
        <authorList>
            <consortium name="The Broad Institute Genomics Platform"/>
            <consortium name="The Broad Institute Genome Sequencing Center for Infectious Disease"/>
            <person name="Wu L."/>
            <person name="Ma J."/>
        </authorList>
    </citation>
    <scope>NUCLEOTIDE SEQUENCE [LARGE SCALE GENOMIC DNA]</scope>
    <source>
        <strain evidence="3">JCM 4505</strain>
    </source>
</reference>
<keyword evidence="2" id="KW-0503">Monooxygenase</keyword>
<dbReference type="GO" id="GO:0004497">
    <property type="term" value="F:monooxygenase activity"/>
    <property type="evidence" value="ECO:0007669"/>
    <property type="project" value="UniProtKB-KW"/>
</dbReference>
<dbReference type="InterPro" id="IPR036188">
    <property type="entry name" value="FAD/NAD-bd_sf"/>
</dbReference>
<sequence length="411" mass="43778">MANQEILISGAGIAGPALAYWLRRAGFAVTVVERAPQPRPGGQTVDLRGAGRTVIERMDLMGRARELSVDQRGLALVDSSGRTTARVPADAFGGEGIVSEIEILRGDLARLLYEATLPDTEYLFDDTVTGIAQAAGGDGVTVTFEKAAPRRFALVVGADGPHSAVRALAFGPEHDLVRPLGLYTAWFTAVDHGLDLDGWYLMHNAPGGLVASARPGRLPGEIKAGFSFRSPPLAYDRRDPDAGRELVARRFAGVGWEAPRLLRAMRTAPDFFLDSMGQVRLDGWTRGRVALLGDAGYCATPLTGLGTSLALVGAYVLAGELAAAGGDHTVAFPRYDEVMRPYVTRAQELPPGGAAGYAPSGRLGIRLRDLSMRSMTRWPMRPLLAAQFAKAGDIELADYGLTATGRGRARP</sequence>
<dbReference type="InterPro" id="IPR002938">
    <property type="entry name" value="FAD-bd"/>
</dbReference>
<protein>
    <submittedName>
        <fullName evidence="2">FAD-dependent monooxygenase</fullName>
    </submittedName>
</protein>
<keyword evidence="3" id="KW-1185">Reference proteome</keyword>
<dbReference type="Gene3D" id="3.30.9.10">
    <property type="entry name" value="D-Amino Acid Oxidase, subunit A, domain 2"/>
    <property type="match status" value="1"/>
</dbReference>
<dbReference type="InterPro" id="IPR051704">
    <property type="entry name" value="FAD_aromatic-hydroxylase"/>
</dbReference>
<dbReference type="SUPFAM" id="SSF51905">
    <property type="entry name" value="FAD/NAD(P)-binding domain"/>
    <property type="match status" value="1"/>
</dbReference>